<keyword evidence="4" id="KW-1185">Reference proteome</keyword>
<accession>A0ABZ0B6L8</accession>
<evidence type="ECO:0000256" key="1">
    <source>
        <dbReference type="SAM" id="SignalP"/>
    </source>
</evidence>
<dbReference type="Pfam" id="PF13767">
    <property type="entry name" value="DUF4168"/>
    <property type="match status" value="1"/>
</dbReference>
<organism evidence="3 4">
    <name type="scientific">Stakelama saccharophila</name>
    <dbReference type="NCBI Taxonomy" id="3075605"/>
    <lineage>
        <taxon>Bacteria</taxon>
        <taxon>Pseudomonadati</taxon>
        <taxon>Pseudomonadota</taxon>
        <taxon>Alphaproteobacteria</taxon>
        <taxon>Sphingomonadales</taxon>
        <taxon>Sphingomonadaceae</taxon>
        <taxon>Stakelama</taxon>
    </lineage>
</organism>
<feature type="chain" id="PRO_5047313861" evidence="1">
    <location>
        <begin position="24"/>
        <end position="116"/>
    </location>
</feature>
<dbReference type="EMBL" id="CP135076">
    <property type="protein sequence ID" value="WNO52630.1"/>
    <property type="molecule type" value="Genomic_DNA"/>
</dbReference>
<dbReference type="RefSeq" id="WP_313913275.1">
    <property type="nucleotide sequence ID" value="NZ_CP135076.1"/>
</dbReference>
<name>A0ABZ0B6L8_9SPHN</name>
<proteinExistence type="predicted"/>
<reference evidence="3 4" key="1">
    <citation type="submission" date="2023-09" db="EMBL/GenBank/DDBJ databases">
        <authorList>
            <person name="Rey-Velasco X."/>
        </authorList>
    </citation>
    <scope>NUCLEOTIDE SEQUENCE [LARGE SCALE GENOMIC DNA]</scope>
    <source>
        <strain evidence="3 4">W311</strain>
    </source>
</reference>
<feature type="signal peptide" evidence="1">
    <location>
        <begin position="1"/>
        <end position="23"/>
    </location>
</feature>
<dbReference type="InterPro" id="IPR025433">
    <property type="entry name" value="DUF4168"/>
</dbReference>
<dbReference type="Proteomes" id="UP001302249">
    <property type="component" value="Chromosome"/>
</dbReference>
<evidence type="ECO:0000313" key="4">
    <source>
        <dbReference type="Proteomes" id="UP001302249"/>
    </source>
</evidence>
<keyword evidence="1" id="KW-0732">Signal</keyword>
<protein>
    <submittedName>
        <fullName evidence="3">DUF4168 domain-containing protein</fullName>
    </submittedName>
</protein>
<gene>
    <name evidence="3" type="ORF">RPR59_09135</name>
</gene>
<evidence type="ECO:0000259" key="2">
    <source>
        <dbReference type="Pfam" id="PF13767"/>
    </source>
</evidence>
<feature type="domain" description="DUF4168" evidence="2">
    <location>
        <begin position="70"/>
        <end position="104"/>
    </location>
</feature>
<evidence type="ECO:0000313" key="3">
    <source>
        <dbReference type="EMBL" id="WNO52630.1"/>
    </source>
</evidence>
<sequence length="116" mass="12014">MKTPIFSAFILAGCTLAAPMAQAQDAAPAAPQTITPAKDVSDTEVDAFASTVVDLQGIQQDGSLQPAAKQKKMIAALQSHGLKPARFNAIAKAAQSDKTLQKRVQSAVVAKAEPAK</sequence>